<protein>
    <submittedName>
        <fullName evidence="2">Uncharacterized protein</fullName>
    </submittedName>
</protein>
<dbReference type="EMBL" id="LR797826">
    <property type="protein sequence ID" value="CAB4242148.1"/>
    <property type="molecule type" value="Genomic_DNA"/>
</dbReference>
<accession>A0A6J5TCY3</accession>
<feature type="coiled-coil region" evidence="1">
    <location>
        <begin position="76"/>
        <end position="114"/>
    </location>
</feature>
<keyword evidence="1" id="KW-0175">Coiled coil</keyword>
<organism evidence="2">
    <name type="scientific">uncultured Caudovirales phage</name>
    <dbReference type="NCBI Taxonomy" id="2100421"/>
    <lineage>
        <taxon>Viruses</taxon>
        <taxon>Duplodnaviria</taxon>
        <taxon>Heunggongvirae</taxon>
        <taxon>Uroviricota</taxon>
        <taxon>Caudoviricetes</taxon>
        <taxon>Peduoviridae</taxon>
        <taxon>Maltschvirus</taxon>
        <taxon>Maltschvirus maltsch</taxon>
    </lineage>
</organism>
<name>A0A6J5TCY3_9CAUD</name>
<evidence type="ECO:0000313" key="2">
    <source>
        <dbReference type="EMBL" id="CAB4242148.1"/>
    </source>
</evidence>
<reference evidence="2" key="1">
    <citation type="submission" date="2020-05" db="EMBL/GenBank/DDBJ databases">
        <authorList>
            <person name="Chiriac C."/>
            <person name="Salcher M."/>
            <person name="Ghai R."/>
            <person name="Kavagutti S V."/>
        </authorList>
    </citation>
    <scope>NUCLEOTIDE SEQUENCE</scope>
</reference>
<gene>
    <name evidence="2" type="ORF">UFOVP83_6</name>
</gene>
<evidence type="ECO:0000256" key="1">
    <source>
        <dbReference type="SAM" id="Coils"/>
    </source>
</evidence>
<sequence>MSIKHEPIVSRKDRLKEVALATAGAALTGGLTSAAFLAFTAGGYVADLKTLKVNQEQQAVAIEAIRVAESTHSAQLAATEAHYQEISSNLAQSRNETSAQLSQIRDSLNDLNRRLR</sequence>
<proteinExistence type="predicted"/>